<comment type="caution">
    <text evidence="2">The sequence shown here is derived from an EMBL/GenBank/DDBJ whole genome shotgun (WGS) entry which is preliminary data.</text>
</comment>
<evidence type="ECO:0000313" key="3">
    <source>
        <dbReference type="Proteomes" id="UP001596101"/>
    </source>
</evidence>
<dbReference type="RefSeq" id="WP_379755553.1">
    <property type="nucleotide sequence ID" value="NZ_JBHSMR010000013.1"/>
</dbReference>
<reference evidence="3" key="1">
    <citation type="journal article" date="2019" name="Int. J. Syst. Evol. Microbiol.">
        <title>The Global Catalogue of Microorganisms (GCM) 10K type strain sequencing project: providing services to taxonomists for standard genome sequencing and annotation.</title>
        <authorList>
            <consortium name="The Broad Institute Genomics Platform"/>
            <consortium name="The Broad Institute Genome Sequencing Center for Infectious Disease"/>
            <person name="Wu L."/>
            <person name="Ma J."/>
        </authorList>
    </citation>
    <scope>NUCLEOTIDE SEQUENCE [LARGE SCALE GENOMIC DNA]</scope>
    <source>
        <strain evidence="3">CCUG 43111</strain>
    </source>
</reference>
<proteinExistence type="predicted"/>
<feature type="transmembrane region" description="Helical" evidence="1">
    <location>
        <begin position="34"/>
        <end position="50"/>
    </location>
</feature>
<keyword evidence="3" id="KW-1185">Reference proteome</keyword>
<accession>A0ABW0MN39</accession>
<feature type="transmembrane region" description="Helical" evidence="1">
    <location>
        <begin position="9"/>
        <end position="28"/>
    </location>
</feature>
<evidence type="ECO:0000256" key="1">
    <source>
        <dbReference type="SAM" id="Phobius"/>
    </source>
</evidence>
<keyword evidence="1" id="KW-0812">Transmembrane</keyword>
<organism evidence="2 3">
    <name type="scientific">Massilia suwonensis</name>
    <dbReference type="NCBI Taxonomy" id="648895"/>
    <lineage>
        <taxon>Bacteria</taxon>
        <taxon>Pseudomonadati</taxon>
        <taxon>Pseudomonadota</taxon>
        <taxon>Betaproteobacteria</taxon>
        <taxon>Burkholderiales</taxon>
        <taxon>Oxalobacteraceae</taxon>
        <taxon>Telluria group</taxon>
        <taxon>Massilia</taxon>
    </lineage>
</organism>
<dbReference type="EMBL" id="JBHSMR010000013">
    <property type="protein sequence ID" value="MFC5478946.1"/>
    <property type="molecule type" value="Genomic_DNA"/>
</dbReference>
<keyword evidence="1" id="KW-1133">Transmembrane helix</keyword>
<evidence type="ECO:0000313" key="2">
    <source>
        <dbReference type="EMBL" id="MFC5478946.1"/>
    </source>
</evidence>
<dbReference type="Proteomes" id="UP001596101">
    <property type="component" value="Unassembled WGS sequence"/>
</dbReference>
<feature type="transmembrane region" description="Helical" evidence="1">
    <location>
        <begin position="94"/>
        <end position="118"/>
    </location>
</feature>
<sequence length="133" mass="14173">MRWIRVERILAGLTILDGLLGLAVWMLAGSASGALALLSLLALFAGINAWRGRPAGHLAALAFYGLQLATYHAFDSSFAYRVRGGLNLGAVVYLPNAVLVLNLFAIGMFAACAALLWWRVRGAGQARARTSKS</sequence>
<keyword evidence="1" id="KW-0472">Membrane</keyword>
<gene>
    <name evidence="2" type="ORF">ACFPQ5_12130</name>
</gene>
<feature type="transmembrane region" description="Helical" evidence="1">
    <location>
        <begin position="57"/>
        <end position="74"/>
    </location>
</feature>
<name>A0ABW0MN39_9BURK</name>
<protein>
    <submittedName>
        <fullName evidence="2">Uncharacterized protein</fullName>
    </submittedName>
</protein>